<dbReference type="EMBL" id="JAUEPO010000003">
    <property type="protein sequence ID" value="KAK3327415.1"/>
    <property type="molecule type" value="Genomic_DNA"/>
</dbReference>
<gene>
    <name evidence="2" type="ORF">B0T19DRAFT_162506</name>
</gene>
<accession>A0AAE0ILU0</accession>
<keyword evidence="3" id="KW-1185">Reference proteome</keyword>
<feature type="transmembrane region" description="Helical" evidence="1">
    <location>
        <begin position="51"/>
        <end position="69"/>
    </location>
</feature>
<proteinExistence type="predicted"/>
<keyword evidence="1" id="KW-0812">Transmembrane</keyword>
<organism evidence="2 3">
    <name type="scientific">Cercophora scortea</name>
    <dbReference type="NCBI Taxonomy" id="314031"/>
    <lineage>
        <taxon>Eukaryota</taxon>
        <taxon>Fungi</taxon>
        <taxon>Dikarya</taxon>
        <taxon>Ascomycota</taxon>
        <taxon>Pezizomycotina</taxon>
        <taxon>Sordariomycetes</taxon>
        <taxon>Sordariomycetidae</taxon>
        <taxon>Sordariales</taxon>
        <taxon>Lasiosphaeriaceae</taxon>
        <taxon>Cercophora</taxon>
    </lineage>
</organism>
<name>A0AAE0ILU0_9PEZI</name>
<sequence>MYMYMWVSHKRQAALMDRRWFLPILEQLAAVFPLSLGSFFLVFLFSRSASFFSVFLCSLPSFLFILFFFQTSDMELVHLMSDEEAWRGGISKEFSRGNLTNW</sequence>
<evidence type="ECO:0000256" key="1">
    <source>
        <dbReference type="SAM" id="Phobius"/>
    </source>
</evidence>
<keyword evidence="1" id="KW-1133">Transmembrane helix</keyword>
<reference evidence="2" key="1">
    <citation type="journal article" date="2023" name="Mol. Phylogenet. Evol.">
        <title>Genome-scale phylogeny and comparative genomics of the fungal order Sordariales.</title>
        <authorList>
            <person name="Hensen N."/>
            <person name="Bonometti L."/>
            <person name="Westerberg I."/>
            <person name="Brannstrom I.O."/>
            <person name="Guillou S."/>
            <person name="Cros-Aarteil S."/>
            <person name="Calhoun S."/>
            <person name="Haridas S."/>
            <person name="Kuo A."/>
            <person name="Mondo S."/>
            <person name="Pangilinan J."/>
            <person name="Riley R."/>
            <person name="LaButti K."/>
            <person name="Andreopoulos B."/>
            <person name="Lipzen A."/>
            <person name="Chen C."/>
            <person name="Yan M."/>
            <person name="Daum C."/>
            <person name="Ng V."/>
            <person name="Clum A."/>
            <person name="Steindorff A."/>
            <person name="Ohm R.A."/>
            <person name="Martin F."/>
            <person name="Silar P."/>
            <person name="Natvig D.O."/>
            <person name="Lalanne C."/>
            <person name="Gautier V."/>
            <person name="Ament-Velasquez S.L."/>
            <person name="Kruys A."/>
            <person name="Hutchinson M.I."/>
            <person name="Powell A.J."/>
            <person name="Barry K."/>
            <person name="Miller A.N."/>
            <person name="Grigoriev I.V."/>
            <person name="Debuchy R."/>
            <person name="Gladieux P."/>
            <person name="Hiltunen Thoren M."/>
            <person name="Johannesson H."/>
        </authorList>
    </citation>
    <scope>NUCLEOTIDE SEQUENCE</scope>
    <source>
        <strain evidence="2">SMH4131-1</strain>
    </source>
</reference>
<comment type="caution">
    <text evidence="2">The sequence shown here is derived from an EMBL/GenBank/DDBJ whole genome shotgun (WGS) entry which is preliminary data.</text>
</comment>
<dbReference type="AlphaFoldDB" id="A0AAE0ILU0"/>
<dbReference type="Proteomes" id="UP001286456">
    <property type="component" value="Unassembled WGS sequence"/>
</dbReference>
<feature type="transmembrane region" description="Helical" evidence="1">
    <location>
        <begin position="20"/>
        <end position="45"/>
    </location>
</feature>
<keyword evidence="1" id="KW-0472">Membrane</keyword>
<protein>
    <submittedName>
        <fullName evidence="2">Uncharacterized protein</fullName>
    </submittedName>
</protein>
<evidence type="ECO:0000313" key="3">
    <source>
        <dbReference type="Proteomes" id="UP001286456"/>
    </source>
</evidence>
<evidence type="ECO:0000313" key="2">
    <source>
        <dbReference type="EMBL" id="KAK3327415.1"/>
    </source>
</evidence>
<reference evidence="2" key="2">
    <citation type="submission" date="2023-06" db="EMBL/GenBank/DDBJ databases">
        <authorList>
            <consortium name="Lawrence Berkeley National Laboratory"/>
            <person name="Haridas S."/>
            <person name="Hensen N."/>
            <person name="Bonometti L."/>
            <person name="Westerberg I."/>
            <person name="Brannstrom I.O."/>
            <person name="Guillou S."/>
            <person name="Cros-Aarteil S."/>
            <person name="Calhoun S."/>
            <person name="Kuo A."/>
            <person name="Mondo S."/>
            <person name="Pangilinan J."/>
            <person name="Riley R."/>
            <person name="Labutti K."/>
            <person name="Andreopoulos B."/>
            <person name="Lipzen A."/>
            <person name="Chen C."/>
            <person name="Yanf M."/>
            <person name="Daum C."/>
            <person name="Ng V."/>
            <person name="Clum A."/>
            <person name="Steindorff A."/>
            <person name="Ohm R."/>
            <person name="Martin F."/>
            <person name="Silar P."/>
            <person name="Natvig D."/>
            <person name="Lalanne C."/>
            <person name="Gautier V."/>
            <person name="Ament-Velasquez S.L."/>
            <person name="Kruys A."/>
            <person name="Hutchinson M.I."/>
            <person name="Powell A.J."/>
            <person name="Barry K."/>
            <person name="Miller A.N."/>
            <person name="Grigoriev I.V."/>
            <person name="Debuchy R."/>
            <person name="Gladieux P."/>
            <person name="Thoren M.H."/>
            <person name="Johannesson H."/>
        </authorList>
    </citation>
    <scope>NUCLEOTIDE SEQUENCE</scope>
    <source>
        <strain evidence="2">SMH4131-1</strain>
    </source>
</reference>